<dbReference type="Gene3D" id="3.30.70.1230">
    <property type="entry name" value="Nucleotide cyclase"/>
    <property type="match status" value="1"/>
</dbReference>
<accession>A0AA42TUF6</accession>
<evidence type="ECO:0000313" key="2">
    <source>
        <dbReference type="Proteomes" id="UP001161697"/>
    </source>
</evidence>
<name>A0AA42TUF6_ECTOL</name>
<dbReference type="RefSeq" id="WP_279534494.1">
    <property type="nucleotide sequence ID" value="NZ_CP104579.1"/>
</dbReference>
<protein>
    <recommendedName>
        <fullName evidence="3">Adenylate/guanylate cyclase</fullName>
    </recommendedName>
</protein>
<dbReference type="Proteomes" id="UP001161697">
    <property type="component" value="Unassembled WGS sequence"/>
</dbReference>
<dbReference type="SUPFAM" id="SSF55073">
    <property type="entry name" value="Nucleotide cyclase"/>
    <property type="match status" value="1"/>
</dbReference>
<sequence length="259" mass="29112">MFTSDEETRLRRIISLALDRAELHWANGGYQLVAKATFDSAEMVTESLESERSHIPGHPVIREDETIIDDFIAFVADMRKSTEHLLVEISKKNADVSTLQRVFYETSALLPALAYTVKLKDGSVTEYLGDGVLALFKVDEDNPGDAIYSAHDAARNAIGPMRDILNEILLKRYRLPEIDLGVGLAYSKAIVSLVGLPRERHPKVFGECVYRATKLSGGTNEICVDDKVRAIWPTSKNGLINFRKKIFKNFDGHIIYRKE</sequence>
<reference evidence="1" key="1">
    <citation type="submission" date="2022-09" db="EMBL/GenBank/DDBJ databases">
        <title>Intensive care unit water sources are persistently colonized with multi-drug resistant bacteria and are the site of extensive horizontal gene transfer of antibiotic resistance genes.</title>
        <authorList>
            <person name="Diorio-Toth L."/>
        </authorList>
    </citation>
    <scope>NUCLEOTIDE SEQUENCE</scope>
    <source>
        <strain evidence="1">GD03704</strain>
    </source>
</reference>
<proteinExistence type="predicted"/>
<dbReference type="InterPro" id="IPR029787">
    <property type="entry name" value="Nucleotide_cyclase"/>
</dbReference>
<comment type="caution">
    <text evidence="1">The sequence shown here is derived from an EMBL/GenBank/DDBJ whole genome shotgun (WGS) entry which is preliminary data.</text>
</comment>
<dbReference type="EMBL" id="JAOCJE010000001">
    <property type="protein sequence ID" value="MDH1340157.1"/>
    <property type="molecule type" value="Genomic_DNA"/>
</dbReference>
<evidence type="ECO:0000313" key="1">
    <source>
        <dbReference type="EMBL" id="MDH1340157.1"/>
    </source>
</evidence>
<evidence type="ECO:0008006" key="3">
    <source>
        <dbReference type="Google" id="ProtNLM"/>
    </source>
</evidence>
<gene>
    <name evidence="1" type="ORF">N5J11_13110</name>
</gene>
<dbReference type="AlphaFoldDB" id="A0AA42TUF6"/>
<organism evidence="1 2">
    <name type="scientific">Ectopseudomonas oleovorans</name>
    <name type="common">Pseudomonas oleovorans</name>
    <dbReference type="NCBI Taxonomy" id="301"/>
    <lineage>
        <taxon>Bacteria</taxon>
        <taxon>Pseudomonadati</taxon>
        <taxon>Pseudomonadota</taxon>
        <taxon>Gammaproteobacteria</taxon>
        <taxon>Pseudomonadales</taxon>
        <taxon>Pseudomonadaceae</taxon>
        <taxon>Ectopseudomonas</taxon>
    </lineage>
</organism>